<keyword evidence="3" id="KW-1185">Reference proteome</keyword>
<dbReference type="EMBL" id="BQXS01011157">
    <property type="protein sequence ID" value="GKT36179.1"/>
    <property type="molecule type" value="Genomic_DNA"/>
</dbReference>
<evidence type="ECO:0000256" key="1">
    <source>
        <dbReference type="SAM" id="MobiDB-lite"/>
    </source>
</evidence>
<protein>
    <submittedName>
        <fullName evidence="2">Basic immunoglobulin-like variable motif-containing protein like protein</fullName>
    </submittedName>
</protein>
<accession>A0ABQ5KXM1</accession>
<organism evidence="2 3">
    <name type="scientific">Aduncisulcus paluster</name>
    <dbReference type="NCBI Taxonomy" id="2918883"/>
    <lineage>
        <taxon>Eukaryota</taxon>
        <taxon>Metamonada</taxon>
        <taxon>Carpediemonas-like organisms</taxon>
        <taxon>Aduncisulcus</taxon>
    </lineage>
</organism>
<evidence type="ECO:0000313" key="3">
    <source>
        <dbReference type="Proteomes" id="UP001057375"/>
    </source>
</evidence>
<sequence>MCEFSFTFAEIMGEKPEAPKSKRVIALSKAQQQGKLLNLEETKYSVDKTCLERASALDFNRFLCIARPQYKYSCGLSSLVSVWNYLFSTISGKTQPVMTQEEALTILGFPPPFSTIRFGPFTGNATLIRWFGMLCKSRGVRGKSGYLFKKYGKHKTGITPSHALSNLCTALSSPNVGVIYHLRNHYDVPIGFHCTPEKPCSAYKGLDESEFPPCISKGTWIFIGDPSRGTQPIRSLRWSFIVKDLTSSPPYFYDARHPEKGQLEFKKSEVPPQDTGKEIPKEDTDKEDTKSEDHESEPSCFDELSEDEDSEKKPKKKKPRNIHCLLYFTSDESLSFSEGI</sequence>
<feature type="compositionally biased region" description="Basic and acidic residues" evidence="1">
    <location>
        <begin position="262"/>
        <end position="297"/>
    </location>
</feature>
<reference evidence="2" key="1">
    <citation type="submission" date="2022-03" db="EMBL/GenBank/DDBJ databases">
        <title>Draft genome sequence of Aduncisulcus paluster, a free-living microaerophilic Fornicata.</title>
        <authorList>
            <person name="Yuyama I."/>
            <person name="Kume K."/>
            <person name="Tamura T."/>
            <person name="Inagaki Y."/>
            <person name="Hashimoto T."/>
        </authorList>
    </citation>
    <scope>NUCLEOTIDE SEQUENCE</scope>
    <source>
        <strain evidence="2">NY0171</strain>
    </source>
</reference>
<gene>
    <name evidence="2" type="ORF">ADUPG1_009194</name>
</gene>
<name>A0ABQ5KXM1_9EUKA</name>
<dbReference type="Proteomes" id="UP001057375">
    <property type="component" value="Unassembled WGS sequence"/>
</dbReference>
<feature type="region of interest" description="Disordered" evidence="1">
    <location>
        <begin position="262"/>
        <end position="318"/>
    </location>
</feature>
<comment type="caution">
    <text evidence="2">The sequence shown here is derived from an EMBL/GenBank/DDBJ whole genome shotgun (WGS) entry which is preliminary data.</text>
</comment>
<proteinExistence type="predicted"/>
<evidence type="ECO:0000313" key="2">
    <source>
        <dbReference type="EMBL" id="GKT36179.1"/>
    </source>
</evidence>